<dbReference type="EMBL" id="VXKE01000022">
    <property type="protein sequence ID" value="KAA8707362.1"/>
    <property type="molecule type" value="Genomic_DNA"/>
</dbReference>
<protein>
    <submittedName>
        <fullName evidence="2">Uncharacterized protein</fullName>
    </submittedName>
</protein>
<organism evidence="2 3">
    <name type="scientific">Helicobacter canis</name>
    <dbReference type="NCBI Taxonomy" id="29419"/>
    <lineage>
        <taxon>Bacteria</taxon>
        <taxon>Pseudomonadati</taxon>
        <taxon>Campylobacterota</taxon>
        <taxon>Epsilonproteobacteria</taxon>
        <taxon>Campylobacterales</taxon>
        <taxon>Helicobacteraceae</taxon>
        <taxon>Helicobacter</taxon>
    </lineage>
</organism>
<dbReference type="PROSITE" id="PS51257">
    <property type="entry name" value="PROKAR_LIPOPROTEIN"/>
    <property type="match status" value="1"/>
</dbReference>
<reference evidence="2 3" key="1">
    <citation type="submission" date="2019-09" db="EMBL/GenBank/DDBJ databases">
        <title>Draft genome sequence of various Type strains from the CCUG.</title>
        <authorList>
            <person name="Pineiro-Iglesias B."/>
            <person name="Tunovic T."/>
            <person name="Unosson C."/>
            <person name="Inganas E."/>
            <person name="Ohlen M."/>
            <person name="Cardew S."/>
            <person name="Jensie-Markopoulos S."/>
            <person name="Salva-Serra F."/>
            <person name="Jaen-Luchoro D."/>
            <person name="Karlsson R."/>
            <person name="Svensson-Stadler L."/>
            <person name="Chun J."/>
            <person name="Moore E."/>
        </authorList>
    </citation>
    <scope>NUCLEOTIDE SEQUENCE [LARGE SCALE GENOMIC DNA]</scope>
    <source>
        <strain evidence="2 3">CCUG 32756T</strain>
    </source>
</reference>
<evidence type="ECO:0000313" key="3">
    <source>
        <dbReference type="Proteomes" id="UP000323707"/>
    </source>
</evidence>
<dbReference type="AlphaFoldDB" id="A0A5M9QID0"/>
<keyword evidence="1" id="KW-1133">Transmembrane helix</keyword>
<dbReference type="RefSeq" id="WP_150337951.1">
    <property type="nucleotide sequence ID" value="NZ_JAERIX010000017.1"/>
</dbReference>
<accession>A0A5M9QID0</accession>
<feature type="transmembrane region" description="Helical" evidence="1">
    <location>
        <begin position="15"/>
        <end position="34"/>
    </location>
</feature>
<evidence type="ECO:0000313" key="2">
    <source>
        <dbReference type="EMBL" id="KAA8707362.1"/>
    </source>
</evidence>
<comment type="caution">
    <text evidence="2">The sequence shown here is derived from an EMBL/GenBank/DDBJ whole genome shotgun (WGS) entry which is preliminary data.</text>
</comment>
<sequence>MQFIKHIFSSLTPSFLIRNYIFGICFWAACVFLLPDIPIPLIIILTINLLFFPFATLVWDEMRDMLMGGTAVFLPLWTMLIIKFFIKGMIFSFAIPVGVLGILYIWFRTKNAS</sequence>
<feature type="transmembrane region" description="Helical" evidence="1">
    <location>
        <begin position="89"/>
        <end position="107"/>
    </location>
</feature>
<dbReference type="Proteomes" id="UP000323707">
    <property type="component" value="Unassembled WGS sequence"/>
</dbReference>
<name>A0A5M9QID0_9HELI</name>
<proteinExistence type="predicted"/>
<keyword evidence="1" id="KW-0472">Membrane</keyword>
<gene>
    <name evidence="2" type="ORF">F4V45_08765</name>
</gene>
<evidence type="ECO:0000256" key="1">
    <source>
        <dbReference type="SAM" id="Phobius"/>
    </source>
</evidence>
<feature type="transmembrane region" description="Helical" evidence="1">
    <location>
        <begin position="41"/>
        <end position="59"/>
    </location>
</feature>
<keyword evidence="1" id="KW-0812">Transmembrane</keyword>